<dbReference type="Proteomes" id="UP000237144">
    <property type="component" value="Unassembled WGS sequence"/>
</dbReference>
<protein>
    <recommendedName>
        <fullName evidence="3">Ubiquinol-cytochrome c chaperone domain-containing protein</fullName>
    </recommendedName>
</protein>
<accession>A0A2S5B4Q7</accession>
<feature type="domain" description="Ubiquinol-cytochrome c chaperone" evidence="3">
    <location>
        <begin position="152"/>
        <end position="258"/>
    </location>
</feature>
<evidence type="ECO:0000259" key="3">
    <source>
        <dbReference type="Pfam" id="PF03981"/>
    </source>
</evidence>
<dbReference type="GO" id="GO:0034551">
    <property type="term" value="P:mitochondrial respiratory chain complex III assembly"/>
    <property type="evidence" value="ECO:0007669"/>
    <property type="project" value="TreeGrafter"/>
</dbReference>
<comment type="similarity">
    <text evidence="1">Belongs to the CBP3 family.</text>
</comment>
<evidence type="ECO:0000313" key="5">
    <source>
        <dbReference type="Proteomes" id="UP000237144"/>
    </source>
</evidence>
<evidence type="ECO:0000256" key="2">
    <source>
        <dbReference type="SAM" id="MobiDB-lite"/>
    </source>
</evidence>
<feature type="compositionally biased region" description="Low complexity" evidence="2">
    <location>
        <begin position="29"/>
        <end position="74"/>
    </location>
</feature>
<dbReference type="OrthoDB" id="10253878at2759"/>
<sequence length="397" mass="42634">MAAPIARTALRATSQSARLARPAAFTVAAGRSYASTPSSSGGSPQPVASTSTSPAESTAASASQAPLGAAAGSAHPHHLRPTPAPQPTNLPGSNLPSPSPASRYSPLTVSVVTKLAKLFGYHSQTSTAIRTSSDYYDRCAERGEIEAPFFYEECSLPPSFQTWFSLTTLHVWLLTVRFRALPAPMGRTYIQELINHMFIDVELRMRGPYAVTQGRLIKGYMKDLLEQYHGACAAYDEGLIRGDAVLAAAIWRNLFGGGWAGVGGVKGKRAPKAGEAPKLGPNPIQVERSGQVDAPSANASATDASLLVDPVQAKLLKKDQSATDVFETDEPIVDPSRADWTPLYPDDPDLEFAQSVEKLVIYIRKEVQRLERLSDNTVSQGKPDRGRGSLVDFSRIE</sequence>
<dbReference type="InterPro" id="IPR021150">
    <property type="entry name" value="Ubiq_cyt_c_chap"/>
</dbReference>
<dbReference type="PANTHER" id="PTHR12184">
    <property type="entry name" value="UBIQUINOL-CYTOCHROME C REDUCTASE COMPLEX ASSEMBLY FACTOR 1 FAMILY MEMBER"/>
    <property type="match status" value="1"/>
</dbReference>
<dbReference type="PANTHER" id="PTHR12184:SF1">
    <property type="entry name" value="UBIQUINOL-CYTOCHROME-C REDUCTASE COMPLEX ASSEMBLY FACTOR 1"/>
    <property type="match status" value="1"/>
</dbReference>
<reference evidence="4 5" key="1">
    <citation type="journal article" date="2018" name="Front. Microbiol.">
        <title>Prospects for Fungal Bioremediation of Acidic Radioactive Waste Sites: Characterization and Genome Sequence of Rhodotorula taiwanensis MD1149.</title>
        <authorList>
            <person name="Tkavc R."/>
            <person name="Matrosova V.Y."/>
            <person name="Grichenko O.E."/>
            <person name="Gostincar C."/>
            <person name="Volpe R.P."/>
            <person name="Klimenkova P."/>
            <person name="Gaidamakova E.K."/>
            <person name="Zhou C.E."/>
            <person name="Stewart B.J."/>
            <person name="Lyman M.G."/>
            <person name="Malfatti S.A."/>
            <person name="Rubinfeld B."/>
            <person name="Courtot M."/>
            <person name="Singh J."/>
            <person name="Dalgard C.L."/>
            <person name="Hamilton T."/>
            <person name="Frey K.G."/>
            <person name="Gunde-Cimerman N."/>
            <person name="Dugan L."/>
            <person name="Daly M.J."/>
        </authorList>
    </citation>
    <scope>NUCLEOTIDE SEQUENCE [LARGE SCALE GENOMIC DNA]</scope>
    <source>
        <strain evidence="4 5">MD1149</strain>
    </source>
</reference>
<dbReference type="AlphaFoldDB" id="A0A2S5B4Q7"/>
<dbReference type="GO" id="GO:0005739">
    <property type="term" value="C:mitochondrion"/>
    <property type="evidence" value="ECO:0007669"/>
    <property type="project" value="TreeGrafter"/>
</dbReference>
<feature type="compositionally biased region" description="Low complexity" evidence="2">
    <location>
        <begin position="89"/>
        <end position="102"/>
    </location>
</feature>
<feature type="region of interest" description="Disordered" evidence="2">
    <location>
        <begin position="1"/>
        <end position="102"/>
    </location>
</feature>
<comment type="caution">
    <text evidence="4">The sequence shown here is derived from an EMBL/GenBank/DDBJ whole genome shotgun (WGS) entry which is preliminary data.</text>
</comment>
<dbReference type="Pfam" id="PF03981">
    <property type="entry name" value="Ubiq_cyt_C_chap"/>
    <property type="match status" value="1"/>
</dbReference>
<dbReference type="InterPro" id="IPR007129">
    <property type="entry name" value="Ubiqinol_cyt_c_chaperone_CPB3"/>
</dbReference>
<dbReference type="STRING" id="741276.A0A2S5B4Q7"/>
<evidence type="ECO:0000313" key="4">
    <source>
        <dbReference type="EMBL" id="POY71762.1"/>
    </source>
</evidence>
<name>A0A2S5B4Q7_9BASI</name>
<keyword evidence="5" id="KW-1185">Reference proteome</keyword>
<proteinExistence type="inferred from homology"/>
<feature type="region of interest" description="Disordered" evidence="2">
    <location>
        <begin position="375"/>
        <end position="397"/>
    </location>
</feature>
<dbReference type="EMBL" id="PJQD01000072">
    <property type="protein sequence ID" value="POY71762.1"/>
    <property type="molecule type" value="Genomic_DNA"/>
</dbReference>
<evidence type="ECO:0000256" key="1">
    <source>
        <dbReference type="ARBA" id="ARBA00006407"/>
    </source>
</evidence>
<organism evidence="4 5">
    <name type="scientific">Rhodotorula taiwanensis</name>
    <dbReference type="NCBI Taxonomy" id="741276"/>
    <lineage>
        <taxon>Eukaryota</taxon>
        <taxon>Fungi</taxon>
        <taxon>Dikarya</taxon>
        <taxon>Basidiomycota</taxon>
        <taxon>Pucciniomycotina</taxon>
        <taxon>Microbotryomycetes</taxon>
        <taxon>Sporidiobolales</taxon>
        <taxon>Sporidiobolaceae</taxon>
        <taxon>Rhodotorula</taxon>
    </lineage>
</organism>
<gene>
    <name evidence="4" type="ORF">BMF94_5123</name>
</gene>